<reference evidence="1" key="1">
    <citation type="submission" date="2023-01" db="EMBL/GenBank/DDBJ databases">
        <title>The chitinases involved in constricting ring structure development in the nematode-trapping fungus Drechslerella dactyloides.</title>
        <authorList>
            <person name="Wang R."/>
            <person name="Zhang L."/>
            <person name="Tang P."/>
            <person name="Li S."/>
            <person name="Liang L."/>
        </authorList>
    </citation>
    <scope>NUCLEOTIDE SEQUENCE</scope>
    <source>
        <strain evidence="1">YMF1.00031</strain>
    </source>
</reference>
<sequence>MSTCTWNNVTMISKINNFTLVLVTDRGAGVPGWQIPCYENQARPGITGTIIDFKKLNDDTDLPIGAMVTHATNSTLEATFKDGKLFVVLA</sequence>
<proteinExistence type="predicted"/>
<dbReference type="Proteomes" id="UP001221413">
    <property type="component" value="Unassembled WGS sequence"/>
</dbReference>
<keyword evidence="2" id="KW-1185">Reference proteome</keyword>
<gene>
    <name evidence="1" type="ORF">Dda_5584</name>
</gene>
<name>A0AAD6IWC7_DREDA</name>
<dbReference type="AlphaFoldDB" id="A0AAD6IWC7"/>
<organism evidence="1 2">
    <name type="scientific">Drechslerella dactyloides</name>
    <name type="common">Nematode-trapping fungus</name>
    <name type="synonym">Arthrobotrys dactyloides</name>
    <dbReference type="NCBI Taxonomy" id="74499"/>
    <lineage>
        <taxon>Eukaryota</taxon>
        <taxon>Fungi</taxon>
        <taxon>Dikarya</taxon>
        <taxon>Ascomycota</taxon>
        <taxon>Pezizomycotina</taxon>
        <taxon>Orbiliomycetes</taxon>
        <taxon>Orbiliales</taxon>
        <taxon>Orbiliaceae</taxon>
        <taxon>Drechslerella</taxon>
    </lineage>
</organism>
<evidence type="ECO:0000313" key="1">
    <source>
        <dbReference type="EMBL" id="KAJ6259940.1"/>
    </source>
</evidence>
<comment type="caution">
    <text evidence="1">The sequence shown here is derived from an EMBL/GenBank/DDBJ whole genome shotgun (WGS) entry which is preliminary data.</text>
</comment>
<evidence type="ECO:0000313" key="2">
    <source>
        <dbReference type="Proteomes" id="UP001221413"/>
    </source>
</evidence>
<protein>
    <submittedName>
        <fullName evidence="1">Uncharacterized protein</fullName>
    </submittedName>
</protein>
<dbReference type="EMBL" id="JAQGDS010000006">
    <property type="protein sequence ID" value="KAJ6259940.1"/>
    <property type="molecule type" value="Genomic_DNA"/>
</dbReference>
<accession>A0AAD6IWC7</accession>